<sequence>MSDTDLPEGVRELLARSHRYGSDPTVTNYGGGNTSVKVTVPSPATGKDVELVYVKGSGGDLGTLRAEGLAVLQREPFLALDDVYRGVEHEDEMVGLFPHAAFGTGGATPSIDTPMHGLVDCPHVDHLHPDSVTALACAADGPALVQELWGGAVAWVPWKRPGWELGRQVSQLAQDPTVIGAVLGGHGLTSWGATSAEAQERALRIIDEAAEFLARRSVPEPFGAVVADRVALPEAQRRARAAELFPSLRRVASASSRQVGHFTDSDVVLDFLSREKLAELVALGTSCPDHFLRTKIRPMVLDVPVDAPLADVDARLAELLAEYQAEYSAYYSRHATPGSPAMRGSAPAIVLVPGVGMFSFGADHQTARVAGEYYVNAINVMRGAEGVSSYAPISEAEKFAVEYWQLEEDKLKRRPKPKALSGRVALVTGGASGIGLATARLLHEHGADVVIADLDLAKSQEVATELGGPDRAVAVRMDVSDPAAVAAAVQEAVLRLGGLDIVVNNAGFVKPGSLEDTTLGDWDAQFAVMTRGSFVVTQAAARVLRGQGLGGDVVNICSKNAVFAGPNNLAYSSAKAAQAHMVRLLATELGEDGIRVNGINPDGVVRGSGIFAGGWGASRAKTYGVEEEDLGKYYAQRTVLKEEVLPEHVAGAVLALTNGTLAVTTGLLIPVDSGVAAAFLR</sequence>
<dbReference type="InterPro" id="IPR013454">
    <property type="entry name" value="Bifunc_RhaD/ADH"/>
</dbReference>
<feature type="domain" description="Class II aldolase/adducin N-terminal" evidence="4">
    <location>
        <begin position="12"/>
        <end position="213"/>
    </location>
</feature>
<dbReference type="OrthoDB" id="9774430at2"/>
<dbReference type="SMART" id="SM01007">
    <property type="entry name" value="Aldolase_II"/>
    <property type="match status" value="1"/>
</dbReference>
<dbReference type="Gene3D" id="3.40.225.10">
    <property type="entry name" value="Class II aldolase/adducin N-terminal domain"/>
    <property type="match status" value="1"/>
</dbReference>
<dbReference type="PRINTS" id="PR00080">
    <property type="entry name" value="SDRFAMILY"/>
</dbReference>
<dbReference type="InterPro" id="IPR001303">
    <property type="entry name" value="Aldolase_II/adducin_N"/>
</dbReference>
<dbReference type="PANTHER" id="PTHR43669:SF8">
    <property type="entry name" value="SHORT-CHAIN TYPE DEHYDROGENASE_REDUCTASE-RELATED"/>
    <property type="match status" value="1"/>
</dbReference>
<protein>
    <submittedName>
        <fullName evidence="5">Short-chain dehydrogenase</fullName>
    </submittedName>
</protein>
<accession>A0A098Y7I7</accession>
<dbReference type="Pfam" id="PF13561">
    <property type="entry name" value="adh_short_C2"/>
    <property type="match status" value="1"/>
</dbReference>
<evidence type="ECO:0000313" key="5">
    <source>
        <dbReference type="EMBL" id="KGH46464.1"/>
    </source>
</evidence>
<dbReference type="SUPFAM" id="SSF51735">
    <property type="entry name" value="NAD(P)-binding Rossmann-fold domains"/>
    <property type="match status" value="1"/>
</dbReference>
<evidence type="ECO:0000256" key="1">
    <source>
        <dbReference type="ARBA" id="ARBA00006484"/>
    </source>
</evidence>
<organism evidence="5 6">
    <name type="scientific">Modestobacter caceresii</name>
    <dbReference type="NCBI Taxonomy" id="1522368"/>
    <lineage>
        <taxon>Bacteria</taxon>
        <taxon>Bacillati</taxon>
        <taxon>Actinomycetota</taxon>
        <taxon>Actinomycetes</taxon>
        <taxon>Geodermatophilales</taxon>
        <taxon>Geodermatophilaceae</taxon>
        <taxon>Modestobacter</taxon>
    </lineage>
</organism>
<dbReference type="RefSeq" id="WP_036336068.1">
    <property type="nucleotide sequence ID" value="NZ_JPMX01000050.1"/>
</dbReference>
<dbReference type="InterPro" id="IPR036291">
    <property type="entry name" value="NAD(P)-bd_dom_sf"/>
</dbReference>
<dbReference type="PRINTS" id="PR00081">
    <property type="entry name" value="GDHRDH"/>
</dbReference>
<keyword evidence="6" id="KW-1185">Reference proteome</keyword>
<evidence type="ECO:0000313" key="6">
    <source>
        <dbReference type="Proteomes" id="UP000029713"/>
    </source>
</evidence>
<dbReference type="InterPro" id="IPR036409">
    <property type="entry name" value="Aldolase_II/adducin_N_sf"/>
</dbReference>
<name>A0A098Y7I7_9ACTN</name>
<dbReference type="PANTHER" id="PTHR43669">
    <property type="entry name" value="5-KETO-D-GLUCONATE 5-REDUCTASE"/>
    <property type="match status" value="1"/>
</dbReference>
<evidence type="ECO:0000259" key="4">
    <source>
        <dbReference type="SMART" id="SM01007"/>
    </source>
</evidence>
<dbReference type="NCBIfam" id="TIGR02632">
    <property type="entry name" value="RhaD_aldol-ADH"/>
    <property type="match status" value="1"/>
</dbReference>
<keyword evidence="2" id="KW-0560">Oxidoreductase</keyword>
<dbReference type="NCBIfam" id="NF006189">
    <property type="entry name" value="PRK08324.1-3"/>
    <property type="match status" value="1"/>
</dbReference>
<reference evidence="5 6" key="1">
    <citation type="submission" date="2014-07" db="EMBL/GenBank/DDBJ databases">
        <title>Biosystematic studies on Modestobacter strains isolated from extreme hyper-arid desert soil and from historic building.</title>
        <authorList>
            <person name="Bukarasam K."/>
            <person name="Bull A."/>
            <person name="Girard G."/>
            <person name="van Wezel G."/>
            <person name="Goodfellow M."/>
        </authorList>
    </citation>
    <scope>NUCLEOTIDE SEQUENCE [LARGE SCALE GENOMIC DNA]</scope>
    <source>
        <strain evidence="5 6">KNN45-2b</strain>
    </source>
</reference>
<dbReference type="AlphaFoldDB" id="A0A098Y7I7"/>
<dbReference type="SUPFAM" id="SSF53639">
    <property type="entry name" value="AraD/HMP-PK domain-like"/>
    <property type="match status" value="1"/>
</dbReference>
<gene>
    <name evidence="5" type="ORF">IN07_12255</name>
</gene>
<evidence type="ECO:0000259" key="3">
    <source>
        <dbReference type="SMART" id="SM00822"/>
    </source>
</evidence>
<dbReference type="SMART" id="SM00822">
    <property type="entry name" value="PKS_KR"/>
    <property type="match status" value="1"/>
</dbReference>
<dbReference type="FunFam" id="3.40.50.720:FF:000084">
    <property type="entry name" value="Short-chain dehydrogenase reductase"/>
    <property type="match status" value="1"/>
</dbReference>
<dbReference type="Gene3D" id="3.40.50.720">
    <property type="entry name" value="NAD(P)-binding Rossmann-like Domain"/>
    <property type="match status" value="1"/>
</dbReference>
<dbReference type="Proteomes" id="UP000029713">
    <property type="component" value="Unassembled WGS sequence"/>
</dbReference>
<comment type="caution">
    <text evidence="5">The sequence shown here is derived from an EMBL/GenBank/DDBJ whole genome shotgun (WGS) entry which is preliminary data.</text>
</comment>
<dbReference type="Pfam" id="PF00596">
    <property type="entry name" value="Aldolase_II"/>
    <property type="match status" value="1"/>
</dbReference>
<feature type="domain" description="Ketoreductase" evidence="3">
    <location>
        <begin position="423"/>
        <end position="608"/>
    </location>
</feature>
<proteinExistence type="inferred from homology"/>
<comment type="similarity">
    <text evidence="1">Belongs to the short-chain dehydrogenases/reductases (SDR) family.</text>
</comment>
<dbReference type="GO" id="GO:0016491">
    <property type="term" value="F:oxidoreductase activity"/>
    <property type="evidence" value="ECO:0007669"/>
    <property type="project" value="UniProtKB-KW"/>
</dbReference>
<dbReference type="InterPro" id="IPR057326">
    <property type="entry name" value="KR_dom"/>
</dbReference>
<dbReference type="STRING" id="1522368.IN07_12255"/>
<dbReference type="EMBL" id="JPMX01000050">
    <property type="protein sequence ID" value="KGH46464.1"/>
    <property type="molecule type" value="Genomic_DNA"/>
</dbReference>
<dbReference type="InterPro" id="IPR002347">
    <property type="entry name" value="SDR_fam"/>
</dbReference>
<evidence type="ECO:0000256" key="2">
    <source>
        <dbReference type="ARBA" id="ARBA00023002"/>
    </source>
</evidence>